<name>A0A1M5AYP2_9THEO</name>
<keyword evidence="2" id="KW-1185">Reference proteome</keyword>
<dbReference type="EMBL" id="FQUR01000027">
    <property type="protein sequence ID" value="SHF35394.1"/>
    <property type="molecule type" value="Genomic_DNA"/>
</dbReference>
<dbReference type="Proteomes" id="UP000184127">
    <property type="component" value="Unassembled WGS sequence"/>
</dbReference>
<evidence type="ECO:0000313" key="2">
    <source>
        <dbReference type="Proteomes" id="UP000184127"/>
    </source>
</evidence>
<evidence type="ECO:0000313" key="1">
    <source>
        <dbReference type="EMBL" id="SHF35394.1"/>
    </source>
</evidence>
<proteinExistence type="predicted"/>
<organism evidence="1 2">
    <name type="scientific">Thermoanaerobacter uzonensis DSM 18761</name>
    <dbReference type="NCBI Taxonomy" id="1123369"/>
    <lineage>
        <taxon>Bacteria</taxon>
        <taxon>Bacillati</taxon>
        <taxon>Bacillota</taxon>
        <taxon>Clostridia</taxon>
        <taxon>Thermoanaerobacterales</taxon>
        <taxon>Thermoanaerobacteraceae</taxon>
        <taxon>Thermoanaerobacter</taxon>
    </lineage>
</organism>
<sequence>MNLKELKEKLIKNNIPQEWWGIPGQFAPSSDFWLEQNGDGTWIVYYQDERGNKDTIKTFKSEEEACEFFYDLVTKEYEEAKPYIGKGKNL</sequence>
<gene>
    <name evidence="1" type="ORF">SAMN02745195_02439</name>
</gene>
<protein>
    <submittedName>
        <fullName evidence="1">Uncharacterized protein</fullName>
    </submittedName>
</protein>
<dbReference type="AlphaFoldDB" id="A0A1M5AYP2"/>
<reference evidence="2" key="1">
    <citation type="submission" date="2016-11" db="EMBL/GenBank/DDBJ databases">
        <authorList>
            <person name="Varghese N."/>
            <person name="Submissions S."/>
        </authorList>
    </citation>
    <scope>NUCLEOTIDE SEQUENCE [LARGE SCALE GENOMIC DNA]</scope>
    <source>
        <strain evidence="2">DSM 18761</strain>
    </source>
</reference>
<accession>A0A1M5AYP2</accession>
<dbReference type="RefSeq" id="WP_072969591.1">
    <property type="nucleotide sequence ID" value="NZ_FQUR01000027.1"/>
</dbReference>